<dbReference type="RefSeq" id="WP_055661021.1">
    <property type="nucleotide sequence ID" value="NZ_CXST01000004.1"/>
</dbReference>
<keyword evidence="3" id="KW-0813">Transport</keyword>
<dbReference type="PANTHER" id="PTHR30472:SF25">
    <property type="entry name" value="ABC TRANSPORTER PERMEASE PROTEIN MJ0876-RELATED"/>
    <property type="match status" value="1"/>
</dbReference>
<dbReference type="Gene3D" id="1.10.3470.10">
    <property type="entry name" value="ABC transporter involved in vitamin B12 uptake, BtuC"/>
    <property type="match status" value="1"/>
</dbReference>
<dbReference type="OrthoDB" id="9811975at2"/>
<organism evidence="9 10">
    <name type="scientific">Roseibium aggregatum</name>
    <dbReference type="NCBI Taxonomy" id="187304"/>
    <lineage>
        <taxon>Bacteria</taxon>
        <taxon>Pseudomonadati</taxon>
        <taxon>Pseudomonadota</taxon>
        <taxon>Alphaproteobacteria</taxon>
        <taxon>Hyphomicrobiales</taxon>
        <taxon>Stappiaceae</taxon>
        <taxon>Roseibium</taxon>
    </lineage>
</organism>
<feature type="transmembrane region" description="Helical" evidence="8">
    <location>
        <begin position="304"/>
        <end position="324"/>
    </location>
</feature>
<name>A0A0M6YBJ8_9HYPH</name>
<sequence length="337" mass="35199">MDRRSLHLLLILAMLAIVLVVHLFFGFHAADLPNLIAALQRFEAQSYEDAVLLFQRLPRTLIAIYAGGIAAASGFVLQSLVRNPLASPATLGVNSGAALFLVASALLFGASAELQGIAALAGALAGFLSSLAVARLAGRRNDPRGLSLILSGALVSMLFTGMTNALLLSDPARRADFLSWVTGNINHVYIDRLAMFWWIGALSVAILLLFARPLTLILLGADKAASTGVNVPLVSRLAIGAAVLGSGSAVAVCGPIGFVGMVVPHLVRPFMGNNLVHALPASLIVGAIVGLAADLIAREAFYPYVVNTGLVTDLIGGIVFIVIVKRFYLSPGSREAS</sequence>
<keyword evidence="5 8" id="KW-0812">Transmembrane</keyword>
<comment type="similarity">
    <text evidence="2">Belongs to the binding-protein-dependent transport system permease family. FecCD subfamily.</text>
</comment>
<dbReference type="CDD" id="cd06550">
    <property type="entry name" value="TM_ABC_iron-siderophores_like"/>
    <property type="match status" value="1"/>
</dbReference>
<feature type="transmembrane region" description="Helical" evidence="8">
    <location>
        <begin position="278"/>
        <end position="297"/>
    </location>
</feature>
<feature type="transmembrane region" description="Helical" evidence="8">
    <location>
        <begin position="233"/>
        <end position="258"/>
    </location>
</feature>
<evidence type="ECO:0000256" key="8">
    <source>
        <dbReference type="SAM" id="Phobius"/>
    </source>
</evidence>
<dbReference type="Pfam" id="PF01032">
    <property type="entry name" value="FecCD"/>
    <property type="match status" value="1"/>
</dbReference>
<feature type="transmembrane region" description="Helical" evidence="8">
    <location>
        <begin position="196"/>
        <end position="221"/>
    </location>
</feature>
<keyword evidence="7 8" id="KW-0472">Membrane</keyword>
<dbReference type="GO" id="GO:0005886">
    <property type="term" value="C:plasma membrane"/>
    <property type="evidence" value="ECO:0007669"/>
    <property type="project" value="UniProtKB-SubCell"/>
</dbReference>
<accession>A0A0M6YBJ8</accession>
<proteinExistence type="inferred from homology"/>
<keyword evidence="10" id="KW-1185">Reference proteome</keyword>
<dbReference type="PANTHER" id="PTHR30472">
    <property type="entry name" value="FERRIC ENTEROBACTIN TRANSPORT SYSTEM PERMEASE PROTEIN"/>
    <property type="match status" value="1"/>
</dbReference>
<dbReference type="InterPro" id="IPR000522">
    <property type="entry name" value="ABC_transptr_permease_BtuC"/>
</dbReference>
<feature type="transmembrane region" description="Helical" evidence="8">
    <location>
        <begin position="146"/>
        <end position="168"/>
    </location>
</feature>
<dbReference type="GO" id="GO:0022857">
    <property type="term" value="F:transmembrane transporter activity"/>
    <property type="evidence" value="ECO:0007669"/>
    <property type="project" value="InterPro"/>
</dbReference>
<evidence type="ECO:0000256" key="4">
    <source>
        <dbReference type="ARBA" id="ARBA00022475"/>
    </source>
</evidence>
<feature type="transmembrane region" description="Helical" evidence="8">
    <location>
        <begin position="62"/>
        <end position="81"/>
    </location>
</feature>
<protein>
    <submittedName>
        <fullName evidence="9">Putative siderophore transport system permease protein YfiZ</fullName>
    </submittedName>
</protein>
<evidence type="ECO:0000256" key="1">
    <source>
        <dbReference type="ARBA" id="ARBA00004651"/>
    </source>
</evidence>
<dbReference type="SUPFAM" id="SSF81345">
    <property type="entry name" value="ABC transporter involved in vitamin B12 uptake, BtuC"/>
    <property type="match status" value="1"/>
</dbReference>
<comment type="subcellular location">
    <subcellularLocation>
        <location evidence="1">Cell membrane</location>
        <topology evidence="1">Multi-pass membrane protein</topology>
    </subcellularLocation>
</comment>
<keyword evidence="6 8" id="KW-1133">Transmembrane helix</keyword>
<dbReference type="InterPro" id="IPR037294">
    <property type="entry name" value="ABC_BtuC-like"/>
</dbReference>
<feature type="transmembrane region" description="Helical" evidence="8">
    <location>
        <begin position="116"/>
        <end position="134"/>
    </location>
</feature>
<evidence type="ECO:0000313" key="9">
    <source>
        <dbReference type="EMBL" id="CTQ46893.1"/>
    </source>
</evidence>
<dbReference type="EMBL" id="CXST01000004">
    <property type="protein sequence ID" value="CTQ46893.1"/>
    <property type="molecule type" value="Genomic_DNA"/>
</dbReference>
<feature type="transmembrane region" description="Helical" evidence="8">
    <location>
        <begin position="93"/>
        <end position="110"/>
    </location>
</feature>
<reference evidence="10" key="1">
    <citation type="submission" date="2015-07" db="EMBL/GenBank/DDBJ databases">
        <authorList>
            <person name="Rodrigo-Torres Lidia"/>
            <person name="Arahal R.David."/>
        </authorList>
    </citation>
    <scope>NUCLEOTIDE SEQUENCE [LARGE SCALE GENOMIC DNA]</scope>
    <source>
        <strain evidence="10">CECT 4801</strain>
    </source>
</reference>
<evidence type="ECO:0000256" key="7">
    <source>
        <dbReference type="ARBA" id="ARBA00023136"/>
    </source>
</evidence>
<evidence type="ECO:0000313" key="10">
    <source>
        <dbReference type="Proteomes" id="UP000048926"/>
    </source>
</evidence>
<keyword evidence="4" id="KW-1003">Cell membrane</keyword>
<evidence type="ECO:0000256" key="6">
    <source>
        <dbReference type="ARBA" id="ARBA00022989"/>
    </source>
</evidence>
<evidence type="ECO:0000256" key="2">
    <source>
        <dbReference type="ARBA" id="ARBA00007935"/>
    </source>
</evidence>
<gene>
    <name evidence="9" type="primary">yfiZ_2</name>
    <name evidence="9" type="ORF">LAL4801_05353</name>
</gene>
<dbReference type="AlphaFoldDB" id="A0A0M6YBJ8"/>
<dbReference type="Proteomes" id="UP000048926">
    <property type="component" value="Unassembled WGS sequence"/>
</dbReference>
<evidence type="ECO:0000256" key="3">
    <source>
        <dbReference type="ARBA" id="ARBA00022448"/>
    </source>
</evidence>
<evidence type="ECO:0000256" key="5">
    <source>
        <dbReference type="ARBA" id="ARBA00022692"/>
    </source>
</evidence>
<dbReference type="GO" id="GO:0033214">
    <property type="term" value="P:siderophore-iron import into cell"/>
    <property type="evidence" value="ECO:0007669"/>
    <property type="project" value="TreeGrafter"/>
</dbReference>